<evidence type="ECO:0000313" key="5">
    <source>
        <dbReference type="Proteomes" id="UP000319375"/>
    </source>
</evidence>
<name>A0A5C5S667_9ACTN</name>
<comment type="caution">
    <text evidence="4">The sequence shown here is derived from an EMBL/GenBank/DDBJ whole genome shotgun (WGS) entry which is preliminary data.</text>
</comment>
<feature type="domain" description="Tryptophan synthase beta chain-like PALP" evidence="3">
    <location>
        <begin position="27"/>
        <end position="273"/>
    </location>
</feature>
<sequence length="343" mass="36615">MRIDGHIAEALSRPALLRGADDRYLLRFESMKVASARAALRAALDAGRVRPGGTVIDSSSGIYAYALALACHEAGVRCRIIGSTTIDEGLRLQLLALGVDLEQMPPSASLKLDQDRRVRRITELLARDPSLHWMRQYHDPVHYLGYRDIARGAAAELAAEGIASVRLVAPVGSGVSSGALRLGFEEAGMAVELVGVQPFGSVTFGSGHVEDPAMLIAGIGSSIPFDNVRHGLYDVIHWVSFEVARAGTHRLLREYALFAGLSSGAGHVAAVYEQDCGTAVDATVQVLPDTGHRYLRALADPAGATEPERPRLVDDPSGIALPWSRMRWSGAPAPDAAARTGDR</sequence>
<dbReference type="RefSeq" id="WP_146485201.1">
    <property type="nucleotide sequence ID" value="NZ_VIGX01000001.1"/>
</dbReference>
<dbReference type="AlphaFoldDB" id="A0A5C5S667"/>
<organism evidence="4 5">
    <name type="scientific">Tsukamurella conjunctivitidis</name>
    <dbReference type="NCBI Taxonomy" id="2592068"/>
    <lineage>
        <taxon>Bacteria</taxon>
        <taxon>Bacillati</taxon>
        <taxon>Actinomycetota</taxon>
        <taxon>Actinomycetes</taxon>
        <taxon>Mycobacteriales</taxon>
        <taxon>Tsukamurellaceae</taxon>
        <taxon>Tsukamurella</taxon>
    </lineage>
</organism>
<dbReference type="PANTHER" id="PTHR10314">
    <property type="entry name" value="CYSTATHIONINE BETA-SYNTHASE"/>
    <property type="match status" value="1"/>
</dbReference>
<dbReference type="Gene3D" id="3.40.50.1100">
    <property type="match status" value="2"/>
</dbReference>
<reference evidence="4 5" key="1">
    <citation type="submission" date="2019-06" db="EMBL/GenBank/DDBJ databases">
        <title>Tsukamurella conjunctivitidis sp. nov., Tsukamurella assacharolytica sp. nov. and Tsukamurella sputae sp. nov. isolated from patients with conjunctivitis, bacteraemia (lymphoma) and respiratory infection (sputum) in Hong Kong.</title>
        <authorList>
            <person name="Teng J.L.L."/>
            <person name="Lee H.H."/>
            <person name="Fong J.Y.H."/>
            <person name="Fok K.M.N."/>
            <person name="Lau S.K.P."/>
            <person name="Woo P.C.Y."/>
        </authorList>
    </citation>
    <scope>NUCLEOTIDE SEQUENCE [LARGE SCALE GENOMIC DNA]</scope>
    <source>
        <strain evidence="4 5">HKU72</strain>
    </source>
</reference>
<evidence type="ECO:0000256" key="1">
    <source>
        <dbReference type="ARBA" id="ARBA00001933"/>
    </source>
</evidence>
<accession>A0A5C5S667</accession>
<proteinExistence type="predicted"/>
<evidence type="ECO:0000256" key="2">
    <source>
        <dbReference type="ARBA" id="ARBA00022898"/>
    </source>
</evidence>
<dbReference type="InterPro" id="IPR050214">
    <property type="entry name" value="Cys_Synth/Cystath_Beta-Synth"/>
</dbReference>
<dbReference type="InterPro" id="IPR036052">
    <property type="entry name" value="TrpB-like_PALP_sf"/>
</dbReference>
<dbReference type="Proteomes" id="UP000319375">
    <property type="component" value="Unassembled WGS sequence"/>
</dbReference>
<dbReference type="EMBL" id="VIGX01000001">
    <property type="protein sequence ID" value="TWS30564.1"/>
    <property type="molecule type" value="Genomic_DNA"/>
</dbReference>
<dbReference type="GO" id="GO:1901605">
    <property type="term" value="P:alpha-amino acid metabolic process"/>
    <property type="evidence" value="ECO:0007669"/>
    <property type="project" value="UniProtKB-ARBA"/>
</dbReference>
<dbReference type="SUPFAM" id="SSF53686">
    <property type="entry name" value="Tryptophan synthase beta subunit-like PLP-dependent enzymes"/>
    <property type="match status" value="1"/>
</dbReference>
<dbReference type="InterPro" id="IPR001926">
    <property type="entry name" value="TrpB-like_PALP"/>
</dbReference>
<dbReference type="Pfam" id="PF00291">
    <property type="entry name" value="PALP"/>
    <property type="match status" value="1"/>
</dbReference>
<evidence type="ECO:0000259" key="3">
    <source>
        <dbReference type="Pfam" id="PF00291"/>
    </source>
</evidence>
<protein>
    <submittedName>
        <fullName evidence="4">Pyridoxal-phosphate dependent enzyme</fullName>
    </submittedName>
</protein>
<comment type="cofactor">
    <cofactor evidence="1">
        <name>pyridoxal 5'-phosphate</name>
        <dbReference type="ChEBI" id="CHEBI:597326"/>
    </cofactor>
</comment>
<evidence type="ECO:0000313" key="4">
    <source>
        <dbReference type="EMBL" id="TWS30564.1"/>
    </source>
</evidence>
<gene>
    <name evidence="4" type="ORF">FK530_01440</name>
</gene>
<dbReference type="OrthoDB" id="5129755at2"/>
<keyword evidence="2" id="KW-0663">Pyridoxal phosphate</keyword>
<keyword evidence="5" id="KW-1185">Reference proteome</keyword>